<dbReference type="Pfam" id="PF14413">
    <property type="entry name" value="Thg1C"/>
    <property type="match status" value="1"/>
</dbReference>
<dbReference type="InterPro" id="IPR007537">
    <property type="entry name" value="tRNAHis_GuaTrfase_Thg1"/>
</dbReference>
<keyword evidence="10" id="KW-0342">GTP-binding</keyword>
<dbReference type="Proteomes" id="UP001139971">
    <property type="component" value="Unassembled WGS sequence"/>
</dbReference>
<dbReference type="RefSeq" id="WP_263541982.1">
    <property type="nucleotide sequence ID" value="NZ_JAOVZO020000018.1"/>
</dbReference>
<evidence type="ECO:0000256" key="9">
    <source>
        <dbReference type="ARBA" id="ARBA00022842"/>
    </source>
</evidence>
<evidence type="ECO:0000256" key="8">
    <source>
        <dbReference type="ARBA" id="ARBA00022741"/>
    </source>
</evidence>
<dbReference type="PANTHER" id="PTHR12729">
    <property type="entry name" value="TRNA(HIS) GUANYLYLTRANSFERASE-RELATED"/>
    <property type="match status" value="1"/>
</dbReference>
<reference evidence="13" key="1">
    <citation type="submission" date="2023-02" db="EMBL/GenBank/DDBJ databases">
        <title>Tahibacter soli sp. nov. isolated from soil.</title>
        <authorList>
            <person name="Baek J.H."/>
            <person name="Lee J.K."/>
            <person name="Choi D.G."/>
            <person name="Jeon C.O."/>
        </authorList>
    </citation>
    <scope>NUCLEOTIDE SEQUENCE</scope>
    <source>
        <strain evidence="13">BL</strain>
    </source>
</reference>
<dbReference type="InterPro" id="IPR024956">
    <property type="entry name" value="tRNAHis_GuaTrfase_cat"/>
</dbReference>
<dbReference type="PANTHER" id="PTHR12729:SF6">
    <property type="entry name" value="TRNA(HIS) GUANYLYLTRANSFERASE-RELATED"/>
    <property type="match status" value="1"/>
</dbReference>
<comment type="caution">
    <text evidence="13">The sequence shown here is derived from an EMBL/GenBank/DDBJ whole genome shotgun (WGS) entry which is preliminary data.</text>
</comment>
<dbReference type="GO" id="GO:0006400">
    <property type="term" value="P:tRNA modification"/>
    <property type="evidence" value="ECO:0007669"/>
    <property type="project" value="InterPro"/>
</dbReference>
<keyword evidence="9" id="KW-0460">Magnesium</keyword>
<evidence type="ECO:0000256" key="3">
    <source>
        <dbReference type="ARBA" id="ARBA00012511"/>
    </source>
</evidence>
<evidence type="ECO:0000256" key="1">
    <source>
        <dbReference type="ARBA" id="ARBA00001946"/>
    </source>
</evidence>
<evidence type="ECO:0000313" key="14">
    <source>
        <dbReference type="Proteomes" id="UP001139971"/>
    </source>
</evidence>
<evidence type="ECO:0000256" key="5">
    <source>
        <dbReference type="ARBA" id="ARBA00022694"/>
    </source>
</evidence>
<dbReference type="AlphaFoldDB" id="A0A9X3YL10"/>
<evidence type="ECO:0000259" key="12">
    <source>
        <dbReference type="Pfam" id="PF14413"/>
    </source>
</evidence>
<evidence type="ECO:0000313" key="13">
    <source>
        <dbReference type="EMBL" id="MDC8014346.1"/>
    </source>
</evidence>
<evidence type="ECO:0000256" key="10">
    <source>
        <dbReference type="ARBA" id="ARBA00023134"/>
    </source>
</evidence>
<feature type="domain" description="tRNAHis guanylyltransferase catalytic" evidence="11">
    <location>
        <begin position="8"/>
        <end position="129"/>
    </location>
</feature>
<keyword evidence="7" id="KW-0479">Metal-binding</keyword>
<dbReference type="InterPro" id="IPR038469">
    <property type="entry name" value="tRNAHis_GuaTrfase_Thg1_sf"/>
</dbReference>
<keyword evidence="8" id="KW-0547">Nucleotide-binding</keyword>
<name>A0A9X3YL10_9GAMM</name>
<accession>A0A9X3YL10</accession>
<evidence type="ECO:0000256" key="4">
    <source>
        <dbReference type="ARBA" id="ARBA00022679"/>
    </source>
</evidence>
<evidence type="ECO:0000256" key="7">
    <source>
        <dbReference type="ARBA" id="ARBA00022723"/>
    </source>
</evidence>
<dbReference type="GO" id="GO:0000287">
    <property type="term" value="F:magnesium ion binding"/>
    <property type="evidence" value="ECO:0007669"/>
    <property type="project" value="InterPro"/>
</dbReference>
<feature type="domain" description="Thg1 C-terminal" evidence="12">
    <location>
        <begin position="135"/>
        <end position="219"/>
    </location>
</feature>
<evidence type="ECO:0000256" key="6">
    <source>
        <dbReference type="ARBA" id="ARBA00022695"/>
    </source>
</evidence>
<dbReference type="Pfam" id="PF04446">
    <property type="entry name" value="Thg1"/>
    <property type="match status" value="1"/>
</dbReference>
<dbReference type="EC" id="2.7.7.79" evidence="3"/>
<comment type="cofactor">
    <cofactor evidence="1">
        <name>Mg(2+)</name>
        <dbReference type="ChEBI" id="CHEBI:18420"/>
    </cofactor>
</comment>
<keyword evidence="6 13" id="KW-0548">Nucleotidyltransferase</keyword>
<keyword evidence="5" id="KW-0819">tRNA processing</keyword>
<proteinExistence type="inferred from homology"/>
<keyword evidence="4" id="KW-0808">Transferase</keyword>
<sequence length="251" mass="28647">MKFDDLDRRMRVFETAHDGCVLPQIHIVARLDGKNFTRLTKETLPLEAPFDTRFRDAMLATAAHLMDAGFRVVYGYTQSDEISLLLHRDEDQFGRKRRKFLSVLAGEASAKFSLALGTLAAFDCRLSELPTDALVVDYFRWRHEDAHRNALNAHCYWALRKEGVDARAATARLRGMSVADKNECLFVRGVNFNDLPAWQRRGTGLWWHDVETPGVDPRTGSATLARRRELHVESQLPMKDAYSALVLERIT</sequence>
<dbReference type="GO" id="GO:0008193">
    <property type="term" value="F:tRNA guanylyltransferase activity"/>
    <property type="evidence" value="ECO:0007669"/>
    <property type="project" value="UniProtKB-EC"/>
</dbReference>
<evidence type="ECO:0000259" key="11">
    <source>
        <dbReference type="Pfam" id="PF04446"/>
    </source>
</evidence>
<dbReference type="EMBL" id="JAOVZO020000018">
    <property type="protein sequence ID" value="MDC8014346.1"/>
    <property type="molecule type" value="Genomic_DNA"/>
</dbReference>
<dbReference type="InterPro" id="IPR025845">
    <property type="entry name" value="Thg1_C_dom"/>
</dbReference>
<dbReference type="Gene3D" id="3.30.70.3000">
    <property type="match status" value="1"/>
</dbReference>
<comment type="similarity">
    <text evidence="2">Belongs to the tRNA(His) guanylyltransferase family.</text>
</comment>
<keyword evidence="14" id="KW-1185">Reference proteome</keyword>
<evidence type="ECO:0000256" key="2">
    <source>
        <dbReference type="ARBA" id="ARBA00010113"/>
    </source>
</evidence>
<organism evidence="13 14">
    <name type="scientific">Tahibacter soli</name>
    <dbReference type="NCBI Taxonomy" id="2983605"/>
    <lineage>
        <taxon>Bacteria</taxon>
        <taxon>Pseudomonadati</taxon>
        <taxon>Pseudomonadota</taxon>
        <taxon>Gammaproteobacteria</taxon>
        <taxon>Lysobacterales</taxon>
        <taxon>Rhodanobacteraceae</taxon>
        <taxon>Tahibacter</taxon>
    </lineage>
</organism>
<protein>
    <recommendedName>
        <fullName evidence="3">tRNA(His) guanylyltransferase</fullName>
        <ecNumber evidence="3">2.7.7.79</ecNumber>
    </recommendedName>
</protein>
<dbReference type="GO" id="GO:0005525">
    <property type="term" value="F:GTP binding"/>
    <property type="evidence" value="ECO:0007669"/>
    <property type="project" value="UniProtKB-KW"/>
</dbReference>
<gene>
    <name evidence="13" type="ORF">OD750_017505</name>
</gene>